<feature type="transmembrane region" description="Helical" evidence="6">
    <location>
        <begin position="209"/>
        <end position="228"/>
    </location>
</feature>
<dbReference type="PANTHER" id="PTHR43701:SF12">
    <property type="entry name" value="MEMBRANE TRANSPORTER PROTEIN YTNM-RELATED"/>
    <property type="match status" value="1"/>
</dbReference>
<evidence type="ECO:0000256" key="3">
    <source>
        <dbReference type="ARBA" id="ARBA00022692"/>
    </source>
</evidence>
<dbReference type="Pfam" id="PF01925">
    <property type="entry name" value="TauE"/>
    <property type="match status" value="1"/>
</dbReference>
<reference evidence="7" key="2">
    <citation type="submission" date="2020-09" db="EMBL/GenBank/DDBJ databases">
        <authorList>
            <person name="Sun Q."/>
            <person name="Kim S."/>
        </authorList>
    </citation>
    <scope>NUCLEOTIDE SEQUENCE</scope>
    <source>
        <strain evidence="7">KCTC 23077</strain>
    </source>
</reference>
<keyword evidence="4 6" id="KW-1133">Transmembrane helix</keyword>
<reference evidence="7" key="1">
    <citation type="journal article" date="2014" name="Int. J. Syst. Evol. Microbiol.">
        <title>Complete genome sequence of Corynebacterium casei LMG S-19264T (=DSM 44701T), isolated from a smear-ripened cheese.</title>
        <authorList>
            <consortium name="US DOE Joint Genome Institute (JGI-PGF)"/>
            <person name="Walter F."/>
            <person name="Albersmeier A."/>
            <person name="Kalinowski J."/>
            <person name="Ruckert C."/>
        </authorList>
    </citation>
    <scope>NUCLEOTIDE SEQUENCE</scope>
    <source>
        <strain evidence="7">KCTC 23077</strain>
    </source>
</reference>
<organism evidence="7 8">
    <name type="scientific">Cognatilysobacter bugurensis</name>
    <dbReference type="NCBI Taxonomy" id="543356"/>
    <lineage>
        <taxon>Bacteria</taxon>
        <taxon>Pseudomonadati</taxon>
        <taxon>Pseudomonadota</taxon>
        <taxon>Gammaproteobacteria</taxon>
        <taxon>Lysobacterales</taxon>
        <taxon>Lysobacteraceae</taxon>
        <taxon>Cognatilysobacter</taxon>
    </lineage>
</organism>
<evidence type="ECO:0000256" key="1">
    <source>
        <dbReference type="ARBA" id="ARBA00004141"/>
    </source>
</evidence>
<evidence type="ECO:0000256" key="5">
    <source>
        <dbReference type="ARBA" id="ARBA00023136"/>
    </source>
</evidence>
<dbReference type="Proteomes" id="UP000646426">
    <property type="component" value="Unassembled WGS sequence"/>
</dbReference>
<dbReference type="RefSeq" id="WP_189454478.1">
    <property type="nucleotide sequence ID" value="NZ_BMYD01000001.1"/>
</dbReference>
<comment type="subcellular location">
    <subcellularLocation>
        <location evidence="6">Cell membrane</location>
        <topology evidence="6">Multi-pass membrane protein</topology>
    </subcellularLocation>
    <subcellularLocation>
        <location evidence="1">Membrane</location>
        <topology evidence="1">Multi-pass membrane protein</topology>
    </subcellularLocation>
</comment>
<keyword evidence="5 6" id="KW-0472">Membrane</keyword>
<dbReference type="PANTHER" id="PTHR43701">
    <property type="entry name" value="MEMBRANE TRANSPORTER PROTEIN MJ0441-RELATED"/>
    <property type="match status" value="1"/>
</dbReference>
<name>A0A918W7H1_9GAMM</name>
<keyword evidence="3 6" id="KW-0812">Transmembrane</keyword>
<dbReference type="InterPro" id="IPR051598">
    <property type="entry name" value="TSUP/Inactive_protease-like"/>
</dbReference>
<accession>A0A918W7H1</accession>
<dbReference type="AlphaFoldDB" id="A0A918W7H1"/>
<feature type="transmembrane region" description="Helical" evidence="6">
    <location>
        <begin position="109"/>
        <end position="127"/>
    </location>
</feature>
<evidence type="ECO:0000313" key="8">
    <source>
        <dbReference type="Proteomes" id="UP000646426"/>
    </source>
</evidence>
<dbReference type="EMBL" id="BMYD01000001">
    <property type="protein sequence ID" value="GHA77269.1"/>
    <property type="molecule type" value="Genomic_DNA"/>
</dbReference>
<protein>
    <recommendedName>
        <fullName evidence="6">Probable membrane transporter protein</fullName>
    </recommendedName>
</protein>
<gene>
    <name evidence="7" type="ORF">GCM10007067_13250</name>
</gene>
<evidence type="ECO:0000256" key="6">
    <source>
        <dbReference type="RuleBase" id="RU363041"/>
    </source>
</evidence>
<feature type="transmembrane region" description="Helical" evidence="6">
    <location>
        <begin position="235"/>
        <end position="257"/>
    </location>
</feature>
<comment type="similarity">
    <text evidence="2 6">Belongs to the 4-toluene sulfonate uptake permease (TSUP) (TC 2.A.102) family.</text>
</comment>
<keyword evidence="6" id="KW-1003">Cell membrane</keyword>
<evidence type="ECO:0000256" key="2">
    <source>
        <dbReference type="ARBA" id="ARBA00009142"/>
    </source>
</evidence>
<sequence>MDAVADLIARLPPDFLSYVAIGAAAQLVDGALGMAYGVIASSLLLGLGLPPAMTSATVHAAECFTTGSSALSHRAFGNIDGTLFRRLLLPAVLGAGVGAFLLAHVDGDLIKPWVAGYLLVIGLVILVKAFREFPPRRVTSHVTPLGFFGALIDAIGGGGWGPIVASNLLARGNDFRMTVGSVNAVEFFVTLTASLVFLLTLGLTHWGVVAGLAAGGIVAAPLGAWAVGRVRPKPMLALVGLIVIALSARTLILHFGAP</sequence>
<proteinExistence type="inferred from homology"/>
<dbReference type="GO" id="GO:0005886">
    <property type="term" value="C:plasma membrane"/>
    <property type="evidence" value="ECO:0007669"/>
    <property type="project" value="UniProtKB-SubCell"/>
</dbReference>
<feature type="transmembrane region" description="Helical" evidence="6">
    <location>
        <begin position="184"/>
        <end position="203"/>
    </location>
</feature>
<evidence type="ECO:0000313" key="7">
    <source>
        <dbReference type="EMBL" id="GHA77269.1"/>
    </source>
</evidence>
<comment type="caution">
    <text evidence="7">The sequence shown here is derived from an EMBL/GenBank/DDBJ whole genome shotgun (WGS) entry which is preliminary data.</text>
</comment>
<evidence type="ECO:0000256" key="4">
    <source>
        <dbReference type="ARBA" id="ARBA00022989"/>
    </source>
</evidence>
<dbReference type="InterPro" id="IPR002781">
    <property type="entry name" value="TM_pro_TauE-like"/>
</dbReference>
<keyword evidence="8" id="KW-1185">Reference proteome</keyword>
<feature type="transmembrane region" description="Helical" evidence="6">
    <location>
        <begin position="83"/>
        <end position="103"/>
    </location>
</feature>
<feature type="transmembrane region" description="Helical" evidence="6">
    <location>
        <begin position="15"/>
        <end position="39"/>
    </location>
</feature>